<feature type="domain" description="WRKY" evidence="8">
    <location>
        <begin position="117"/>
        <end position="183"/>
    </location>
</feature>
<evidence type="ECO:0000256" key="5">
    <source>
        <dbReference type="ARBA" id="ARBA00023242"/>
    </source>
</evidence>
<comment type="similarity">
    <text evidence="6">Belongs to the WRKY group II-e family.</text>
</comment>
<dbReference type="Gramene" id="OMO79587">
    <property type="protein sequence ID" value="OMO79587"/>
    <property type="gene ID" value="CCACVL1_13554"/>
</dbReference>
<evidence type="ECO:0000259" key="8">
    <source>
        <dbReference type="PROSITE" id="PS50811"/>
    </source>
</evidence>
<accession>A0A1R3IAH9</accession>
<keyword evidence="5" id="KW-0539">Nucleus</keyword>
<feature type="region of interest" description="Disordered" evidence="7">
    <location>
        <begin position="51"/>
        <end position="116"/>
    </location>
</feature>
<dbReference type="FunFam" id="2.20.25.80:FF:000007">
    <property type="entry name" value="WRKY transcription factor 22"/>
    <property type="match status" value="1"/>
</dbReference>
<feature type="compositionally biased region" description="Low complexity" evidence="7">
    <location>
        <begin position="192"/>
        <end position="209"/>
    </location>
</feature>
<protein>
    <submittedName>
        <fullName evidence="9">DNA-binding WRKY</fullName>
    </submittedName>
</protein>
<dbReference type="Proteomes" id="UP000188268">
    <property type="component" value="Unassembled WGS sequence"/>
</dbReference>
<keyword evidence="4" id="KW-0804">Transcription</keyword>
<reference evidence="9 10" key="1">
    <citation type="submission" date="2013-09" db="EMBL/GenBank/DDBJ databases">
        <title>Corchorus capsularis genome sequencing.</title>
        <authorList>
            <person name="Alam M."/>
            <person name="Haque M.S."/>
            <person name="Islam M.S."/>
            <person name="Emdad E.M."/>
            <person name="Islam M.M."/>
            <person name="Ahmed B."/>
            <person name="Halim A."/>
            <person name="Hossen Q.M.M."/>
            <person name="Hossain M.Z."/>
            <person name="Ahmed R."/>
            <person name="Khan M.M."/>
            <person name="Islam R."/>
            <person name="Rashid M.M."/>
            <person name="Khan S.A."/>
            <person name="Rahman M.S."/>
            <person name="Alam M."/>
        </authorList>
    </citation>
    <scope>NUCLEOTIDE SEQUENCE [LARGE SCALE GENOMIC DNA]</scope>
    <source>
        <strain evidence="10">cv. CVL-1</strain>
        <tissue evidence="9">Whole seedling</tissue>
    </source>
</reference>
<evidence type="ECO:0000256" key="7">
    <source>
        <dbReference type="SAM" id="MobiDB-lite"/>
    </source>
</evidence>
<evidence type="ECO:0000256" key="3">
    <source>
        <dbReference type="ARBA" id="ARBA00023125"/>
    </source>
</evidence>
<dbReference type="STRING" id="210143.A0A1R3IAH9"/>
<name>A0A1R3IAH9_COCAP</name>
<keyword evidence="2" id="KW-0805">Transcription regulation</keyword>
<evidence type="ECO:0000256" key="2">
    <source>
        <dbReference type="ARBA" id="ARBA00023015"/>
    </source>
</evidence>
<evidence type="ECO:0000256" key="1">
    <source>
        <dbReference type="ARBA" id="ARBA00004123"/>
    </source>
</evidence>
<dbReference type="PROSITE" id="PS50811">
    <property type="entry name" value="WRKY"/>
    <property type="match status" value="1"/>
</dbReference>
<organism evidence="9 10">
    <name type="scientific">Corchorus capsularis</name>
    <name type="common">Jute</name>
    <dbReference type="NCBI Taxonomy" id="210143"/>
    <lineage>
        <taxon>Eukaryota</taxon>
        <taxon>Viridiplantae</taxon>
        <taxon>Streptophyta</taxon>
        <taxon>Embryophyta</taxon>
        <taxon>Tracheophyta</taxon>
        <taxon>Spermatophyta</taxon>
        <taxon>Magnoliopsida</taxon>
        <taxon>eudicotyledons</taxon>
        <taxon>Gunneridae</taxon>
        <taxon>Pentapetalae</taxon>
        <taxon>rosids</taxon>
        <taxon>malvids</taxon>
        <taxon>Malvales</taxon>
        <taxon>Malvaceae</taxon>
        <taxon>Grewioideae</taxon>
        <taxon>Apeibeae</taxon>
        <taxon>Corchorus</taxon>
    </lineage>
</organism>
<dbReference type="OMA" id="VEEPECQ"/>
<evidence type="ECO:0000256" key="4">
    <source>
        <dbReference type="ARBA" id="ARBA00023163"/>
    </source>
</evidence>
<feature type="compositionally biased region" description="Basic and acidic residues" evidence="7">
    <location>
        <begin position="58"/>
        <end position="68"/>
    </location>
</feature>
<dbReference type="OrthoDB" id="1077642at2759"/>
<dbReference type="GO" id="GO:0005634">
    <property type="term" value="C:nucleus"/>
    <property type="evidence" value="ECO:0007669"/>
    <property type="project" value="UniProtKB-SubCell"/>
</dbReference>
<keyword evidence="10" id="KW-1185">Reference proteome</keyword>
<sequence length="298" mass="33617">MENPPFLFDPWSTFDDFETKPKVVLDELQELYKPFYPDQLNPFSTQTIITNSLTVPQDHSDESADNKKRSQQSVSVSADQSAASHSGTNKDSTPTVPNKPKRSSRKNQQNRVVHHVKAEGVSSDIWAWRKYGQKPIKGSPYPRSYYRCSSSKGCLARKQVERSCSDPGTFIITYTAEHSHAHPTRRNSLAGSTRNKSSSTPKSTTGSVKNNEPCCEAADQTVVSPTTTIEEHEDFQRIKLIEEQMFEDIGEGDRILTPDIMLSDELVQSLENFEGLFLDQFSDLSNNELWSMNESMQP</sequence>
<evidence type="ECO:0000313" key="9">
    <source>
        <dbReference type="EMBL" id="OMO79587.1"/>
    </source>
</evidence>
<dbReference type="GO" id="GO:0003700">
    <property type="term" value="F:DNA-binding transcription factor activity"/>
    <property type="evidence" value="ECO:0007669"/>
    <property type="project" value="InterPro"/>
</dbReference>
<dbReference type="InterPro" id="IPR044810">
    <property type="entry name" value="WRKY_plant"/>
</dbReference>
<keyword evidence="3 9" id="KW-0238">DNA-binding</keyword>
<proteinExistence type="inferred from homology"/>
<dbReference type="EMBL" id="AWWV01010375">
    <property type="protein sequence ID" value="OMO79587.1"/>
    <property type="molecule type" value="Genomic_DNA"/>
</dbReference>
<dbReference type="PANTHER" id="PTHR32096:SF127">
    <property type="entry name" value="WRKY DOMAIN-CONTAINING PROTEIN"/>
    <property type="match status" value="1"/>
</dbReference>
<dbReference type="Gene3D" id="2.20.25.80">
    <property type="entry name" value="WRKY domain"/>
    <property type="match status" value="1"/>
</dbReference>
<dbReference type="PANTHER" id="PTHR32096">
    <property type="entry name" value="WRKY TRANSCRIPTION FACTOR 30-RELATED-RELATED"/>
    <property type="match status" value="1"/>
</dbReference>
<dbReference type="InterPro" id="IPR036576">
    <property type="entry name" value="WRKY_dom_sf"/>
</dbReference>
<evidence type="ECO:0000313" key="10">
    <source>
        <dbReference type="Proteomes" id="UP000188268"/>
    </source>
</evidence>
<dbReference type="Pfam" id="PF03106">
    <property type="entry name" value="WRKY"/>
    <property type="match status" value="1"/>
</dbReference>
<dbReference type="AlphaFoldDB" id="A0A1R3IAH9"/>
<comment type="subcellular location">
    <subcellularLocation>
        <location evidence="1">Nucleus</location>
    </subcellularLocation>
</comment>
<feature type="compositionally biased region" description="Low complexity" evidence="7">
    <location>
        <begin position="71"/>
        <end position="86"/>
    </location>
</feature>
<gene>
    <name evidence="9" type="ORF">CCACVL1_13554</name>
</gene>
<comment type="caution">
    <text evidence="9">The sequence shown here is derived from an EMBL/GenBank/DDBJ whole genome shotgun (WGS) entry which is preliminary data.</text>
</comment>
<dbReference type="GO" id="GO:0000976">
    <property type="term" value="F:transcription cis-regulatory region binding"/>
    <property type="evidence" value="ECO:0007669"/>
    <property type="project" value="TreeGrafter"/>
</dbReference>
<dbReference type="SUPFAM" id="SSF118290">
    <property type="entry name" value="WRKY DNA-binding domain"/>
    <property type="match status" value="1"/>
</dbReference>
<feature type="region of interest" description="Disordered" evidence="7">
    <location>
        <begin position="176"/>
        <end position="213"/>
    </location>
</feature>
<dbReference type="SMART" id="SM00774">
    <property type="entry name" value="WRKY"/>
    <property type="match status" value="1"/>
</dbReference>
<feature type="compositionally biased region" description="Polar residues" evidence="7">
    <location>
        <begin position="87"/>
        <end position="96"/>
    </location>
</feature>
<evidence type="ECO:0000256" key="6">
    <source>
        <dbReference type="ARBA" id="ARBA00060761"/>
    </source>
</evidence>
<dbReference type="InterPro" id="IPR003657">
    <property type="entry name" value="WRKY_dom"/>
</dbReference>